<name>A0A9D4F303_DREPO</name>
<gene>
    <name evidence="2" type="ORF">DPMN_169035</name>
</gene>
<dbReference type="EMBL" id="JAIWYP010000008">
    <property type="protein sequence ID" value="KAH3790827.1"/>
    <property type="molecule type" value="Genomic_DNA"/>
</dbReference>
<reference evidence="2" key="2">
    <citation type="submission" date="2020-11" db="EMBL/GenBank/DDBJ databases">
        <authorList>
            <person name="McCartney M.A."/>
            <person name="Auch B."/>
            <person name="Kono T."/>
            <person name="Mallez S."/>
            <person name="Becker A."/>
            <person name="Gohl D.M."/>
            <person name="Silverstein K.A.T."/>
            <person name="Koren S."/>
            <person name="Bechman K.B."/>
            <person name="Herman A."/>
            <person name="Abrahante J.E."/>
            <person name="Garbe J."/>
        </authorList>
    </citation>
    <scope>NUCLEOTIDE SEQUENCE</scope>
    <source>
        <strain evidence="2">Duluth1</strain>
        <tissue evidence="2">Whole animal</tissue>
    </source>
</reference>
<proteinExistence type="predicted"/>
<protein>
    <submittedName>
        <fullName evidence="2">Uncharacterized protein</fullName>
    </submittedName>
</protein>
<comment type="caution">
    <text evidence="2">The sequence shown here is derived from an EMBL/GenBank/DDBJ whole genome shotgun (WGS) entry which is preliminary data.</text>
</comment>
<reference evidence="2" key="1">
    <citation type="journal article" date="2019" name="bioRxiv">
        <title>The Genome of the Zebra Mussel, Dreissena polymorpha: A Resource for Invasive Species Research.</title>
        <authorList>
            <person name="McCartney M.A."/>
            <person name="Auch B."/>
            <person name="Kono T."/>
            <person name="Mallez S."/>
            <person name="Zhang Y."/>
            <person name="Obille A."/>
            <person name="Becker A."/>
            <person name="Abrahante J.E."/>
            <person name="Garbe J."/>
            <person name="Badalamenti J.P."/>
            <person name="Herman A."/>
            <person name="Mangelson H."/>
            <person name="Liachko I."/>
            <person name="Sullivan S."/>
            <person name="Sone E.D."/>
            <person name="Koren S."/>
            <person name="Silverstein K.A.T."/>
            <person name="Beckman K.B."/>
            <person name="Gohl D.M."/>
        </authorList>
    </citation>
    <scope>NUCLEOTIDE SEQUENCE</scope>
    <source>
        <strain evidence="2">Duluth1</strain>
        <tissue evidence="2">Whole animal</tissue>
    </source>
</reference>
<dbReference type="AlphaFoldDB" id="A0A9D4F303"/>
<feature type="compositionally biased region" description="Basic and acidic residues" evidence="1">
    <location>
        <begin position="1"/>
        <end position="11"/>
    </location>
</feature>
<evidence type="ECO:0000313" key="2">
    <source>
        <dbReference type="EMBL" id="KAH3790827.1"/>
    </source>
</evidence>
<evidence type="ECO:0000313" key="3">
    <source>
        <dbReference type="Proteomes" id="UP000828390"/>
    </source>
</evidence>
<feature type="region of interest" description="Disordered" evidence="1">
    <location>
        <begin position="1"/>
        <end position="35"/>
    </location>
</feature>
<feature type="compositionally biased region" description="Polar residues" evidence="1">
    <location>
        <begin position="14"/>
        <end position="23"/>
    </location>
</feature>
<evidence type="ECO:0000256" key="1">
    <source>
        <dbReference type="SAM" id="MobiDB-lite"/>
    </source>
</evidence>
<accession>A0A9D4F303</accession>
<organism evidence="2 3">
    <name type="scientific">Dreissena polymorpha</name>
    <name type="common">Zebra mussel</name>
    <name type="synonym">Mytilus polymorpha</name>
    <dbReference type="NCBI Taxonomy" id="45954"/>
    <lineage>
        <taxon>Eukaryota</taxon>
        <taxon>Metazoa</taxon>
        <taxon>Spiralia</taxon>
        <taxon>Lophotrochozoa</taxon>
        <taxon>Mollusca</taxon>
        <taxon>Bivalvia</taxon>
        <taxon>Autobranchia</taxon>
        <taxon>Heteroconchia</taxon>
        <taxon>Euheterodonta</taxon>
        <taxon>Imparidentia</taxon>
        <taxon>Neoheterodontei</taxon>
        <taxon>Myida</taxon>
        <taxon>Dreissenoidea</taxon>
        <taxon>Dreissenidae</taxon>
        <taxon>Dreissena</taxon>
    </lineage>
</organism>
<dbReference type="Proteomes" id="UP000828390">
    <property type="component" value="Unassembled WGS sequence"/>
</dbReference>
<sequence length="63" mass="7081">MCHEGDGDPRRRQLTQTSKSSLCCQPPPKSPGFPANLEIRENLEKDSFYPLTQGKVREFGKSS</sequence>
<keyword evidence="3" id="KW-1185">Reference proteome</keyword>